<dbReference type="GO" id="GO:0015562">
    <property type="term" value="F:efflux transmembrane transporter activity"/>
    <property type="evidence" value="ECO:0007669"/>
    <property type="project" value="InterPro"/>
</dbReference>
<name>A0A1F4UCD7_UNCW3</name>
<reference evidence="9 10" key="1">
    <citation type="journal article" date="2016" name="Nat. Commun.">
        <title>Thousands of microbial genomes shed light on interconnected biogeochemical processes in an aquifer system.</title>
        <authorList>
            <person name="Anantharaman K."/>
            <person name="Brown C.T."/>
            <person name="Hug L.A."/>
            <person name="Sharon I."/>
            <person name="Castelle C.J."/>
            <person name="Probst A.J."/>
            <person name="Thomas B.C."/>
            <person name="Singh A."/>
            <person name="Wilkins M.J."/>
            <person name="Karaoz U."/>
            <person name="Brodie E.L."/>
            <person name="Williams K.H."/>
            <person name="Hubbard S.S."/>
            <person name="Banfield J.F."/>
        </authorList>
    </citation>
    <scope>NUCLEOTIDE SEQUENCE [LARGE SCALE GENOMIC DNA]</scope>
</reference>
<organism evidence="9 10">
    <name type="scientific">candidate division WOR-3 bacterium RBG_13_43_14</name>
    <dbReference type="NCBI Taxonomy" id="1802590"/>
    <lineage>
        <taxon>Bacteria</taxon>
        <taxon>Bacteria division WOR-3</taxon>
    </lineage>
</organism>
<dbReference type="AlphaFoldDB" id="A0A1F4UCD7"/>
<comment type="subcellular location">
    <subcellularLocation>
        <location evidence="1">Cell outer membrane</location>
    </subcellularLocation>
</comment>
<evidence type="ECO:0008006" key="11">
    <source>
        <dbReference type="Google" id="ProtNLM"/>
    </source>
</evidence>
<feature type="coiled-coil region" evidence="8">
    <location>
        <begin position="196"/>
        <end position="223"/>
    </location>
</feature>
<proteinExistence type="inferred from homology"/>
<dbReference type="Gene3D" id="1.20.1600.10">
    <property type="entry name" value="Outer membrane efflux proteins (OEP)"/>
    <property type="match status" value="1"/>
</dbReference>
<evidence type="ECO:0000313" key="10">
    <source>
        <dbReference type="Proteomes" id="UP000177025"/>
    </source>
</evidence>
<keyword evidence="3" id="KW-0813">Transport</keyword>
<keyword evidence="7" id="KW-0998">Cell outer membrane</keyword>
<keyword evidence="8" id="KW-0175">Coiled coil</keyword>
<evidence type="ECO:0000256" key="7">
    <source>
        <dbReference type="ARBA" id="ARBA00023237"/>
    </source>
</evidence>
<sequence length="454" mass="52519">MGKYKSFFVLILIIFISFTEVKSHADVLVYGDAVIDSIRHSANIGMKIEDIRISDAQYRENFAGLYPTINIAARAERYENIDRHDQTTFASIGNEIVGGNESAWKTSTYIMGQYYLSHWYKKRFETAYYEKLRDSSVHQCEAEAKKVIRDVTEIFGTLLEAKIKLKYATGILNCLYDILKIKKEAFTAGHYSYEDVLKAESDAVNMEKDIAKIKKEISEISLNLSGYTGSRYTESTEVEQLVLAGYLPLTEEKMAIAEAPEYKARQKEMEAIRNKEKAATFGLLPDVSIYGRYDLYNSSPDNLDNSFRDIRPVSYSVGLLISLPLFDGGAKFWARKRSTYEIRKQEENIRATYEEKKKDIKTLQAGYDALAKQCKHYKKLNEQYEKMQEISKKAYDLGERSKIDILELEKDALTMERDLKITEQSMAIYEKQFALELDYNKFLRDYNGNWACRY</sequence>
<dbReference type="GO" id="GO:0015288">
    <property type="term" value="F:porin activity"/>
    <property type="evidence" value="ECO:0007669"/>
    <property type="project" value="TreeGrafter"/>
</dbReference>
<dbReference type="PANTHER" id="PTHR30026:SF20">
    <property type="entry name" value="OUTER MEMBRANE PROTEIN TOLC"/>
    <property type="match status" value="1"/>
</dbReference>
<evidence type="ECO:0000256" key="5">
    <source>
        <dbReference type="ARBA" id="ARBA00022692"/>
    </source>
</evidence>
<evidence type="ECO:0000256" key="4">
    <source>
        <dbReference type="ARBA" id="ARBA00022452"/>
    </source>
</evidence>
<feature type="coiled-coil region" evidence="8">
    <location>
        <begin position="353"/>
        <end position="425"/>
    </location>
</feature>
<keyword evidence="5" id="KW-0812">Transmembrane</keyword>
<dbReference type="GO" id="GO:1990281">
    <property type="term" value="C:efflux pump complex"/>
    <property type="evidence" value="ECO:0007669"/>
    <property type="project" value="TreeGrafter"/>
</dbReference>
<evidence type="ECO:0000256" key="6">
    <source>
        <dbReference type="ARBA" id="ARBA00023136"/>
    </source>
</evidence>
<dbReference type="Pfam" id="PF02321">
    <property type="entry name" value="OEP"/>
    <property type="match status" value="1"/>
</dbReference>
<dbReference type="PANTHER" id="PTHR30026">
    <property type="entry name" value="OUTER MEMBRANE PROTEIN TOLC"/>
    <property type="match status" value="1"/>
</dbReference>
<evidence type="ECO:0000256" key="2">
    <source>
        <dbReference type="ARBA" id="ARBA00007613"/>
    </source>
</evidence>
<dbReference type="InterPro" id="IPR003423">
    <property type="entry name" value="OMP_efflux"/>
</dbReference>
<evidence type="ECO:0000256" key="8">
    <source>
        <dbReference type="SAM" id="Coils"/>
    </source>
</evidence>
<evidence type="ECO:0000256" key="1">
    <source>
        <dbReference type="ARBA" id="ARBA00004442"/>
    </source>
</evidence>
<keyword evidence="4" id="KW-1134">Transmembrane beta strand</keyword>
<dbReference type="GO" id="GO:0009279">
    <property type="term" value="C:cell outer membrane"/>
    <property type="evidence" value="ECO:0007669"/>
    <property type="project" value="UniProtKB-SubCell"/>
</dbReference>
<evidence type="ECO:0000256" key="3">
    <source>
        <dbReference type="ARBA" id="ARBA00022448"/>
    </source>
</evidence>
<keyword evidence="6" id="KW-0472">Membrane</keyword>
<dbReference type="EMBL" id="MEUM01000089">
    <property type="protein sequence ID" value="OGC41923.1"/>
    <property type="molecule type" value="Genomic_DNA"/>
</dbReference>
<protein>
    <recommendedName>
        <fullName evidence="11">Transporter</fullName>
    </recommendedName>
</protein>
<evidence type="ECO:0000313" key="9">
    <source>
        <dbReference type="EMBL" id="OGC41923.1"/>
    </source>
</evidence>
<comment type="caution">
    <text evidence="9">The sequence shown here is derived from an EMBL/GenBank/DDBJ whole genome shotgun (WGS) entry which is preliminary data.</text>
</comment>
<dbReference type="SUPFAM" id="SSF56954">
    <property type="entry name" value="Outer membrane efflux proteins (OEP)"/>
    <property type="match status" value="1"/>
</dbReference>
<accession>A0A1F4UCD7</accession>
<comment type="similarity">
    <text evidence="2">Belongs to the outer membrane factor (OMF) (TC 1.B.17) family.</text>
</comment>
<dbReference type="Proteomes" id="UP000177025">
    <property type="component" value="Unassembled WGS sequence"/>
</dbReference>
<gene>
    <name evidence="9" type="ORF">A2Y85_01345</name>
</gene>
<dbReference type="InterPro" id="IPR051906">
    <property type="entry name" value="TolC-like"/>
</dbReference>